<gene>
    <name evidence="1" type="ORF">AVEN_134175_1</name>
</gene>
<evidence type="ECO:0000313" key="1">
    <source>
        <dbReference type="EMBL" id="GBO30869.1"/>
    </source>
</evidence>
<keyword evidence="2" id="KW-1185">Reference proteome</keyword>
<name>A0A4Y2W0F7_ARAVE</name>
<sequence length="78" mass="8901">MGNEQCGSFWSDVYGKRTKVIILMTCGNELKGGPSLESDVGNEQRDHLENVSKECWSGLIVRNKEEYSFWSWGRKKNG</sequence>
<evidence type="ECO:0000313" key="2">
    <source>
        <dbReference type="Proteomes" id="UP000499080"/>
    </source>
</evidence>
<protein>
    <submittedName>
        <fullName evidence="1">Uncharacterized protein</fullName>
    </submittedName>
</protein>
<dbReference type="AlphaFoldDB" id="A0A4Y2W0F7"/>
<dbReference type="Proteomes" id="UP000499080">
    <property type="component" value="Unassembled WGS sequence"/>
</dbReference>
<organism evidence="1 2">
    <name type="scientific">Araneus ventricosus</name>
    <name type="common">Orbweaver spider</name>
    <name type="synonym">Epeira ventricosa</name>
    <dbReference type="NCBI Taxonomy" id="182803"/>
    <lineage>
        <taxon>Eukaryota</taxon>
        <taxon>Metazoa</taxon>
        <taxon>Ecdysozoa</taxon>
        <taxon>Arthropoda</taxon>
        <taxon>Chelicerata</taxon>
        <taxon>Arachnida</taxon>
        <taxon>Araneae</taxon>
        <taxon>Araneomorphae</taxon>
        <taxon>Entelegynae</taxon>
        <taxon>Araneoidea</taxon>
        <taxon>Araneidae</taxon>
        <taxon>Araneus</taxon>
    </lineage>
</organism>
<reference evidence="1 2" key="1">
    <citation type="journal article" date="2019" name="Sci. Rep.">
        <title>Orb-weaving spider Araneus ventricosus genome elucidates the spidroin gene catalogue.</title>
        <authorList>
            <person name="Kono N."/>
            <person name="Nakamura H."/>
            <person name="Ohtoshi R."/>
            <person name="Moran D.A.P."/>
            <person name="Shinohara A."/>
            <person name="Yoshida Y."/>
            <person name="Fujiwara M."/>
            <person name="Mori M."/>
            <person name="Tomita M."/>
            <person name="Arakawa K."/>
        </authorList>
    </citation>
    <scope>NUCLEOTIDE SEQUENCE [LARGE SCALE GENOMIC DNA]</scope>
</reference>
<dbReference type="EMBL" id="BGPR01054075">
    <property type="protein sequence ID" value="GBO30869.1"/>
    <property type="molecule type" value="Genomic_DNA"/>
</dbReference>
<proteinExistence type="predicted"/>
<accession>A0A4Y2W0F7</accession>
<comment type="caution">
    <text evidence="1">The sequence shown here is derived from an EMBL/GenBank/DDBJ whole genome shotgun (WGS) entry which is preliminary data.</text>
</comment>